<feature type="region of interest" description="Disordered" evidence="1">
    <location>
        <begin position="360"/>
        <end position="383"/>
    </location>
</feature>
<keyword evidence="3" id="KW-1185">Reference proteome</keyword>
<dbReference type="EMBL" id="JBBXMP010000005">
    <property type="protein sequence ID" value="KAL0070952.1"/>
    <property type="molecule type" value="Genomic_DNA"/>
</dbReference>
<comment type="caution">
    <text evidence="2">The sequence shown here is derived from an EMBL/GenBank/DDBJ whole genome shotgun (WGS) entry which is preliminary data.</text>
</comment>
<feature type="compositionally biased region" description="Basic and acidic residues" evidence="1">
    <location>
        <begin position="512"/>
        <end position="527"/>
    </location>
</feature>
<feature type="region of interest" description="Disordered" evidence="1">
    <location>
        <begin position="503"/>
        <end position="527"/>
    </location>
</feature>
<dbReference type="Proteomes" id="UP001437256">
    <property type="component" value="Unassembled WGS sequence"/>
</dbReference>
<proteinExistence type="predicted"/>
<evidence type="ECO:0000313" key="3">
    <source>
        <dbReference type="Proteomes" id="UP001437256"/>
    </source>
</evidence>
<reference evidence="2 3" key="1">
    <citation type="submission" date="2024-05" db="EMBL/GenBank/DDBJ databases">
        <title>A draft genome resource for the thread blight pathogen Marasmius tenuissimus strain MS-2.</title>
        <authorList>
            <person name="Yulfo-Soto G.E."/>
            <person name="Baruah I.K."/>
            <person name="Amoako-Attah I."/>
            <person name="Bukari Y."/>
            <person name="Meinhardt L.W."/>
            <person name="Bailey B.A."/>
            <person name="Cohen S.P."/>
        </authorList>
    </citation>
    <scope>NUCLEOTIDE SEQUENCE [LARGE SCALE GENOMIC DNA]</scope>
    <source>
        <strain evidence="2 3">MS-2</strain>
    </source>
</reference>
<accession>A0ABR3AAF6</accession>
<evidence type="ECO:0000256" key="1">
    <source>
        <dbReference type="SAM" id="MobiDB-lite"/>
    </source>
</evidence>
<protein>
    <submittedName>
        <fullName evidence="2">Uncharacterized protein</fullName>
    </submittedName>
</protein>
<gene>
    <name evidence="2" type="ORF">AAF712_002173</name>
</gene>
<sequence>MEQDRDVVLEEPFGPYPASLILSDAGLKNQKAIELRSVWLVNADDDQPTGLDITEQNIYKDSAPVHIYGLITIRKPEWLTEAGKQILTQDLKDRDEEEFGYDHQRRRLGLKWIFTGKDRELNVYIQCEKKEPAAFLTADQYKSNLVLYTTIWENAPGTPRYGQIRRTPCVITSLDVQTYERSRNFLERWRLHEFISQTVKSLGKDVPPIERRNVQWLINAMRKRYNRDSQHTRIIFLPEDSDIEEPETGKTKKPRKPCHLSRSECADILATHGEWLISQQIDSARPTRARWFVDLQNLWKFCKEAKEKKKRKKARARTGERSWGREYVARGGTETENFDKIDLERFGRSREQIETIFKTPKPNKKRRMTENVQDPVQSGEDDYDDELDQYQAQYDSDFGASSSEYETEPPVNEDLWRKVPRFCREKPKITDWVYDCPDPRCPWQIDFRKIERYETTGRRKPLSLFSEEIEDEAFAQISAHHVEHMHANGVHLRKVSDWPLKAVLEPYPPPGQEHDGSPRVKEEDDWD</sequence>
<evidence type="ECO:0000313" key="2">
    <source>
        <dbReference type="EMBL" id="KAL0070952.1"/>
    </source>
</evidence>
<name>A0ABR3AAF6_9AGAR</name>
<organism evidence="2 3">
    <name type="scientific">Marasmius tenuissimus</name>
    <dbReference type="NCBI Taxonomy" id="585030"/>
    <lineage>
        <taxon>Eukaryota</taxon>
        <taxon>Fungi</taxon>
        <taxon>Dikarya</taxon>
        <taxon>Basidiomycota</taxon>
        <taxon>Agaricomycotina</taxon>
        <taxon>Agaricomycetes</taxon>
        <taxon>Agaricomycetidae</taxon>
        <taxon>Agaricales</taxon>
        <taxon>Marasmiineae</taxon>
        <taxon>Marasmiaceae</taxon>
        <taxon>Marasmius</taxon>
    </lineage>
</organism>